<dbReference type="AlphaFoldDB" id="A0A3S5CCK6"/>
<accession>A0A3S5CCK6</accession>
<comment type="caution">
    <text evidence="1">The sequence shown here is derived from an EMBL/GenBank/DDBJ whole genome shotgun (WGS) entry which is preliminary data.</text>
</comment>
<reference evidence="1" key="1">
    <citation type="submission" date="2018-11" db="EMBL/GenBank/DDBJ databases">
        <authorList>
            <consortium name="Pathogen Informatics"/>
        </authorList>
    </citation>
    <scope>NUCLEOTIDE SEQUENCE</scope>
</reference>
<evidence type="ECO:0000313" key="2">
    <source>
        <dbReference type="Proteomes" id="UP000784294"/>
    </source>
</evidence>
<evidence type="ECO:0000313" key="1">
    <source>
        <dbReference type="EMBL" id="VEL09838.1"/>
    </source>
</evidence>
<protein>
    <submittedName>
        <fullName evidence="1">Uncharacterized protein</fullName>
    </submittedName>
</protein>
<keyword evidence="2" id="KW-1185">Reference proteome</keyword>
<organism evidence="1 2">
    <name type="scientific">Protopolystoma xenopodis</name>
    <dbReference type="NCBI Taxonomy" id="117903"/>
    <lineage>
        <taxon>Eukaryota</taxon>
        <taxon>Metazoa</taxon>
        <taxon>Spiralia</taxon>
        <taxon>Lophotrochozoa</taxon>
        <taxon>Platyhelminthes</taxon>
        <taxon>Monogenea</taxon>
        <taxon>Polyopisthocotylea</taxon>
        <taxon>Polystomatidea</taxon>
        <taxon>Polystomatidae</taxon>
        <taxon>Protopolystoma</taxon>
    </lineage>
</organism>
<sequence length="98" mass="10577">MTTSKPAQVVDSGAFVFICFVGTGASTTSRSKSLTGKSVQKTETLCECLRTSQEKMETGSILFEEEGNLASVQLSSSRLYSSSLQTFFTSGTFARMHL</sequence>
<name>A0A3S5CCK6_9PLAT</name>
<dbReference type="EMBL" id="CAAALY010007372">
    <property type="protein sequence ID" value="VEL09838.1"/>
    <property type="molecule type" value="Genomic_DNA"/>
</dbReference>
<proteinExistence type="predicted"/>
<gene>
    <name evidence="1" type="ORF">PXEA_LOCUS3278</name>
</gene>
<dbReference type="Proteomes" id="UP000784294">
    <property type="component" value="Unassembled WGS sequence"/>
</dbReference>